<dbReference type="InterPro" id="IPR011050">
    <property type="entry name" value="Pectin_lyase_fold/virulence"/>
</dbReference>
<sequence>MKVFYSVNGKIGFYDKTTDSPTTSRYKILGVKVWKGKLLHSASPQTFYVDQSTGSDSNNGKTKSSPWKTISRAQYMLQPDDTLIIGPGIYRETLKIQYSALPGHPITFKGTDSKNVIIDGSIPVDMSKVKLFASAPVNIYTTTIQRTPLFLYSETKKLVPAMIPLPYSDLDPFLSTNYITITAATNVTTVSNIVYLQLDDRFRKKADGTSVPDGYWVGAKLYHFIGDGNNPAGTLAKVTFYRTVLSYDSKTNTAGFTNVAISPLDGTAYSGFSFIKNDKYALGNHVGLISKPGQYALDNNQVYVSADTLPKSIEVSVIKYGLWMQFTEYLVFDSLFVRRFEGTGVFCNYCSKTSYLNITSNENFFDGLGIQMGDNIIIDGGEYAYNWNNGIDFFARGSRDCTVKNTYIHHNLNNGIWAGNTNALFDTFNIQIISNRIGPHSSELQHADNIQFSKVHNILIKDNYLINDGTYDGALTHNPQNMWNENCGKITFTGNVIIGGPMGINWSSEIRMYNNVFYNVWLRFLVEG</sequence>
<dbReference type="InterPro" id="IPR006626">
    <property type="entry name" value="PbH1"/>
</dbReference>
<dbReference type="PANTHER" id="PTHR40088">
    <property type="entry name" value="PECTATE LYASE (EUROFUNG)"/>
    <property type="match status" value="1"/>
</dbReference>
<dbReference type="GO" id="GO:0005576">
    <property type="term" value="C:extracellular region"/>
    <property type="evidence" value="ECO:0007669"/>
    <property type="project" value="UniProtKB-SubCell"/>
</dbReference>
<dbReference type="GO" id="GO:0016837">
    <property type="term" value="F:carbon-oxygen lyase activity, acting on polysaccharides"/>
    <property type="evidence" value="ECO:0007669"/>
    <property type="project" value="TreeGrafter"/>
</dbReference>
<evidence type="ECO:0000313" key="4">
    <source>
        <dbReference type="EMBL" id="EFC42221.1"/>
    </source>
</evidence>
<dbReference type="GeneID" id="8855724"/>
<dbReference type="InParanoid" id="D2VLX8"/>
<reference evidence="4 5" key="1">
    <citation type="journal article" date="2010" name="Cell">
        <title>The genome of Naegleria gruberi illuminates early eukaryotic versatility.</title>
        <authorList>
            <person name="Fritz-Laylin L.K."/>
            <person name="Prochnik S.E."/>
            <person name="Ginger M.L."/>
            <person name="Dacks J.B."/>
            <person name="Carpenter M.L."/>
            <person name="Field M.C."/>
            <person name="Kuo A."/>
            <person name="Paredez A."/>
            <person name="Chapman J."/>
            <person name="Pham J."/>
            <person name="Shu S."/>
            <person name="Neupane R."/>
            <person name="Cipriano M."/>
            <person name="Mancuso J."/>
            <person name="Tu H."/>
            <person name="Salamov A."/>
            <person name="Lindquist E."/>
            <person name="Shapiro H."/>
            <person name="Lucas S."/>
            <person name="Grigoriev I.V."/>
            <person name="Cande W.Z."/>
            <person name="Fulton C."/>
            <person name="Rokhsar D.S."/>
            <person name="Dawson S.C."/>
        </authorList>
    </citation>
    <scope>NUCLEOTIDE SEQUENCE [LARGE SCALE GENOMIC DNA]</scope>
    <source>
        <strain evidence="4 5">NEG-M</strain>
    </source>
</reference>
<gene>
    <name evidence="4" type="ORF">NAEGRDRAFT_69936</name>
</gene>
<dbReference type="InterPro" id="IPR012334">
    <property type="entry name" value="Pectin_lyas_fold"/>
</dbReference>
<keyword evidence="3" id="KW-0732">Signal</keyword>
<dbReference type="Proteomes" id="UP000006671">
    <property type="component" value="Unassembled WGS sequence"/>
</dbReference>
<dbReference type="KEGG" id="ngr:NAEGRDRAFT_69936"/>
<evidence type="ECO:0000256" key="1">
    <source>
        <dbReference type="ARBA" id="ARBA00004613"/>
    </source>
</evidence>
<dbReference type="Gene3D" id="2.160.20.10">
    <property type="entry name" value="Single-stranded right-handed beta-helix, Pectin lyase-like"/>
    <property type="match status" value="2"/>
</dbReference>
<name>D2VLX8_NAEGR</name>
<protein>
    <submittedName>
        <fullName evidence="4">Predicted protein</fullName>
    </submittedName>
</protein>
<keyword evidence="5" id="KW-1185">Reference proteome</keyword>
<dbReference type="VEuPathDB" id="AmoebaDB:NAEGRDRAFT_69936"/>
<dbReference type="SUPFAM" id="SSF51126">
    <property type="entry name" value="Pectin lyase-like"/>
    <property type="match status" value="1"/>
</dbReference>
<proteinExistence type="predicted"/>
<dbReference type="SMART" id="SM00710">
    <property type="entry name" value="PbH1"/>
    <property type="match status" value="4"/>
</dbReference>
<dbReference type="RefSeq" id="XP_002674965.1">
    <property type="nucleotide sequence ID" value="XM_002674919.1"/>
</dbReference>
<evidence type="ECO:0000313" key="5">
    <source>
        <dbReference type="Proteomes" id="UP000006671"/>
    </source>
</evidence>
<dbReference type="EMBL" id="GG738881">
    <property type="protein sequence ID" value="EFC42221.1"/>
    <property type="molecule type" value="Genomic_DNA"/>
</dbReference>
<comment type="subcellular location">
    <subcellularLocation>
        <location evidence="1">Secreted</location>
    </subcellularLocation>
</comment>
<accession>D2VLX8</accession>
<keyword evidence="2" id="KW-0964">Secreted</keyword>
<organism evidence="5">
    <name type="scientific">Naegleria gruberi</name>
    <name type="common">Amoeba</name>
    <dbReference type="NCBI Taxonomy" id="5762"/>
    <lineage>
        <taxon>Eukaryota</taxon>
        <taxon>Discoba</taxon>
        <taxon>Heterolobosea</taxon>
        <taxon>Tetramitia</taxon>
        <taxon>Eutetramitia</taxon>
        <taxon>Vahlkampfiidae</taxon>
        <taxon>Naegleria</taxon>
    </lineage>
</organism>
<dbReference type="InterPro" id="IPR052052">
    <property type="entry name" value="Polysaccharide_Lyase_9"/>
</dbReference>
<dbReference type="AlphaFoldDB" id="D2VLX8"/>
<evidence type="ECO:0000256" key="3">
    <source>
        <dbReference type="ARBA" id="ARBA00022729"/>
    </source>
</evidence>
<evidence type="ECO:0000256" key="2">
    <source>
        <dbReference type="ARBA" id="ARBA00022525"/>
    </source>
</evidence>
<dbReference type="PANTHER" id="PTHR40088:SF2">
    <property type="entry name" value="SECRETED SUGAR HYDROLASE"/>
    <property type="match status" value="1"/>
</dbReference>